<proteinExistence type="predicted"/>
<keyword evidence="3" id="KW-1185">Reference proteome</keyword>
<evidence type="ECO:0008006" key="4">
    <source>
        <dbReference type="Google" id="ProtNLM"/>
    </source>
</evidence>
<dbReference type="EMBL" id="JAGGKQ010000027">
    <property type="protein sequence ID" value="MBP1923691.1"/>
    <property type="molecule type" value="Genomic_DNA"/>
</dbReference>
<dbReference type="Proteomes" id="UP000823588">
    <property type="component" value="Unassembled WGS sequence"/>
</dbReference>
<accession>A0A8T4GJX7</accession>
<gene>
    <name evidence="2" type="ORF">J2751_002736</name>
</gene>
<name>A0A8T4GJX7_9EURY</name>
<organism evidence="2 3">
    <name type="scientific">Halorubrum alkaliphilum</name>
    <dbReference type="NCBI Taxonomy" id="261290"/>
    <lineage>
        <taxon>Archaea</taxon>
        <taxon>Methanobacteriati</taxon>
        <taxon>Methanobacteriota</taxon>
        <taxon>Stenosarchaea group</taxon>
        <taxon>Halobacteria</taxon>
        <taxon>Halobacteriales</taxon>
        <taxon>Haloferacaceae</taxon>
        <taxon>Halorubrum</taxon>
    </lineage>
</organism>
<evidence type="ECO:0000313" key="2">
    <source>
        <dbReference type="EMBL" id="MBP1923691.1"/>
    </source>
</evidence>
<reference evidence="2" key="1">
    <citation type="submission" date="2021-03" db="EMBL/GenBank/DDBJ databases">
        <title>Genomic Encyclopedia of Type Strains, Phase IV (KMG-IV): sequencing the most valuable type-strain genomes for metagenomic binning, comparative biology and taxonomic classification.</title>
        <authorList>
            <person name="Goeker M."/>
        </authorList>
    </citation>
    <scope>NUCLEOTIDE SEQUENCE</scope>
    <source>
        <strain evidence="2">DSM 23564</strain>
    </source>
</reference>
<dbReference type="OrthoDB" id="299121at2157"/>
<evidence type="ECO:0000256" key="1">
    <source>
        <dbReference type="SAM" id="MobiDB-lite"/>
    </source>
</evidence>
<protein>
    <recommendedName>
        <fullName evidence="4">DUF3006 domain-containing protein</fullName>
    </recommendedName>
</protein>
<dbReference type="AlphaFoldDB" id="A0A8T4GJX7"/>
<feature type="region of interest" description="Disordered" evidence="1">
    <location>
        <begin position="70"/>
        <end position="93"/>
    </location>
</feature>
<sequence>MNGTYTATVDRIVDGKTAVILIEDGKDVIEQFDVPADQLPEEATGEGSVLTVEITDNAIVDMQYDAELTDRRPQAAQERINRLSKRLSDRDKS</sequence>
<comment type="caution">
    <text evidence="2">The sequence shown here is derived from an EMBL/GenBank/DDBJ whole genome shotgun (WGS) entry which is preliminary data.</text>
</comment>
<dbReference type="RefSeq" id="WP_209486713.1">
    <property type="nucleotide sequence ID" value="NZ_JAGGKQ010000027.1"/>
</dbReference>
<dbReference type="Pfam" id="PF11213">
    <property type="entry name" value="DUF3006"/>
    <property type="match status" value="1"/>
</dbReference>
<dbReference type="InterPro" id="IPR021377">
    <property type="entry name" value="DUF3006"/>
</dbReference>
<evidence type="ECO:0000313" key="3">
    <source>
        <dbReference type="Proteomes" id="UP000823588"/>
    </source>
</evidence>